<reference evidence="1" key="1">
    <citation type="submission" date="2020-11" db="EMBL/GenBank/DDBJ databases">
        <authorList>
            <consortium name="DOE Joint Genome Institute"/>
            <person name="Ahrendt S."/>
            <person name="Riley R."/>
            <person name="Andreopoulos W."/>
            <person name="LaButti K."/>
            <person name="Pangilinan J."/>
            <person name="Ruiz-duenas F.J."/>
            <person name="Barrasa J.M."/>
            <person name="Sanchez-Garcia M."/>
            <person name="Camarero S."/>
            <person name="Miyauchi S."/>
            <person name="Serrano A."/>
            <person name="Linde D."/>
            <person name="Babiker R."/>
            <person name="Drula E."/>
            <person name="Ayuso-Fernandez I."/>
            <person name="Pacheco R."/>
            <person name="Padilla G."/>
            <person name="Ferreira P."/>
            <person name="Barriuso J."/>
            <person name="Kellner H."/>
            <person name="Castanera R."/>
            <person name="Alfaro M."/>
            <person name="Ramirez L."/>
            <person name="Pisabarro A.G."/>
            <person name="Kuo A."/>
            <person name="Tritt A."/>
            <person name="Lipzen A."/>
            <person name="He G."/>
            <person name="Yan M."/>
            <person name="Ng V."/>
            <person name="Cullen D."/>
            <person name="Martin F."/>
            <person name="Rosso M.-N."/>
            <person name="Henrissat B."/>
            <person name="Hibbett D."/>
            <person name="Martinez A.T."/>
            <person name="Grigoriev I.V."/>
        </authorList>
    </citation>
    <scope>NUCLEOTIDE SEQUENCE</scope>
    <source>
        <strain evidence="1">AH 44721</strain>
    </source>
</reference>
<evidence type="ECO:0000313" key="2">
    <source>
        <dbReference type="Proteomes" id="UP000724874"/>
    </source>
</evidence>
<sequence length="395" mass="45424">MDEGINVPVPQTIADAIFVTNKLGLHHDSILSSFRADQGFLPDERPPDVLPYYIDKSRTPSHMMMEYEIPRQTPGFGKYETVVMHRPLEKCGWCLQESTLSPRRLIFQPPHLSYKCRSFIELDITRLSPFNRVFQEDQTAFPADDHIIFPTNKGTSNHEVDFEKFRERWRQVLLNYSGRQITAPSDKFVALAGVAEIFESISKDHDLFWQTWPPMGPDEALLPRPEGYRAPTWSWASVDSKLKLETFCPKTSDASYEGEIVECKVTPKSDLHPLGEIADAKLTLKVKMYPLMRNEIKGPPTEGPTNSNDEEERIRGIIFDSTEGTEPDISKDFYVVILRAGRQWGNQGDWMLGLIMVRVDGEVEQYRRIAKLDLLYHFQWPDWFDAAPLKTVTLV</sequence>
<name>A0A9P5TLG1_GYMJU</name>
<dbReference type="Proteomes" id="UP000724874">
    <property type="component" value="Unassembled WGS sequence"/>
</dbReference>
<dbReference type="EMBL" id="JADNYJ010000080">
    <property type="protein sequence ID" value="KAF8889454.1"/>
    <property type="molecule type" value="Genomic_DNA"/>
</dbReference>
<evidence type="ECO:0000313" key="1">
    <source>
        <dbReference type="EMBL" id="KAF8889454.1"/>
    </source>
</evidence>
<protein>
    <submittedName>
        <fullName evidence="1">Uncharacterized protein</fullName>
    </submittedName>
</protein>
<proteinExistence type="predicted"/>
<organism evidence="1 2">
    <name type="scientific">Gymnopilus junonius</name>
    <name type="common">Spectacular rustgill mushroom</name>
    <name type="synonym">Gymnopilus spectabilis subsp. junonius</name>
    <dbReference type="NCBI Taxonomy" id="109634"/>
    <lineage>
        <taxon>Eukaryota</taxon>
        <taxon>Fungi</taxon>
        <taxon>Dikarya</taxon>
        <taxon>Basidiomycota</taxon>
        <taxon>Agaricomycotina</taxon>
        <taxon>Agaricomycetes</taxon>
        <taxon>Agaricomycetidae</taxon>
        <taxon>Agaricales</taxon>
        <taxon>Agaricineae</taxon>
        <taxon>Hymenogastraceae</taxon>
        <taxon>Gymnopilus</taxon>
    </lineage>
</organism>
<dbReference type="OrthoDB" id="5125733at2759"/>
<comment type="caution">
    <text evidence="1">The sequence shown here is derived from an EMBL/GenBank/DDBJ whole genome shotgun (WGS) entry which is preliminary data.</text>
</comment>
<dbReference type="PANTHER" id="PTHR33112:SF10">
    <property type="entry name" value="TOL"/>
    <property type="match status" value="1"/>
</dbReference>
<gene>
    <name evidence="1" type="ORF">CPB84DRAFT_1785632</name>
</gene>
<accession>A0A9P5TLG1</accession>
<dbReference type="PANTHER" id="PTHR33112">
    <property type="entry name" value="DOMAIN PROTEIN, PUTATIVE-RELATED"/>
    <property type="match status" value="1"/>
</dbReference>
<dbReference type="AlphaFoldDB" id="A0A9P5TLG1"/>
<keyword evidence="2" id="KW-1185">Reference proteome</keyword>